<evidence type="ECO:0000259" key="2">
    <source>
        <dbReference type="Pfam" id="PF14622"/>
    </source>
</evidence>
<dbReference type="OrthoDB" id="2281895at2759"/>
<evidence type="ECO:0000313" key="3">
    <source>
        <dbReference type="EMBL" id="KAF4628837.1"/>
    </source>
</evidence>
<dbReference type="SUPFAM" id="SSF69065">
    <property type="entry name" value="RNase III domain-like"/>
    <property type="match status" value="1"/>
</dbReference>
<dbReference type="GO" id="GO:0005762">
    <property type="term" value="C:mitochondrial large ribosomal subunit"/>
    <property type="evidence" value="ECO:0007669"/>
    <property type="project" value="InterPro"/>
</dbReference>
<feature type="region of interest" description="Disordered" evidence="1">
    <location>
        <begin position="456"/>
        <end position="483"/>
    </location>
</feature>
<keyword evidence="4" id="KW-1185">Reference proteome</keyword>
<sequence length="604" mass="67473">MALRTATRPLRSFIRRARPVCECSNSISSRTASIRQISSSSRCDAKWETDPAERPRWSYTPEEMKAPYPWKPVDPKKVFECNNDPEKLDRFYVNLLGPGGDRLLSEEVKWLAITHKSFDQGRRGFNDRLAFFGRRILNLQTNLALVQSHSGTQTQSALVASDGRQPFTHPALEGLANLSKTPIGEVLTKTRLANLATQLGMREIIRWRPRNIDKLDSSGIDVVLNTGIYAIIGAIALQRGGAVAAQIAREKVLAPLGILYRGQESNPSSQFLSISTGNYLKYLRVPTLYVMAQWHPRSRVLRSYHTRPTALKNLNNNDFQPRLQALETLKTNEITPWKSTVNTDIQKLHGGKVDIIQYNYDQGILGSHIKTLGDFQTRLASSILPTVTNRLSELETEIFTLKVNTEKDIQGVMKEMADRDEKMTKRLASLEKKSEQGAKEILDKISELGTKVAKSKTSSSKPTIIDDTRERSSGDWRGNFNSPRGMNMRVDNFGQLSFQHSPKCIGSCNCGAATSLTKHTFSPSTMIPTILVPYGPPTPPILESPSHSRHRPRLLEAKSERESVYNYNRTPSIHVAVSRSRGKRGLFGSGGEKKEGIFVSVGGE</sequence>
<dbReference type="GO" id="GO:0032543">
    <property type="term" value="P:mitochondrial translation"/>
    <property type="evidence" value="ECO:0007669"/>
    <property type="project" value="InterPro"/>
</dbReference>
<dbReference type="InterPro" id="IPR040030">
    <property type="entry name" value="Ribosomal_mL57"/>
</dbReference>
<reference evidence="3 4" key="1">
    <citation type="submission" date="2020-03" db="EMBL/GenBank/DDBJ databases">
        <title>Draft Genome Sequence of Cudoniella acicularis.</title>
        <authorList>
            <person name="Buettner E."/>
            <person name="Kellner H."/>
        </authorList>
    </citation>
    <scope>NUCLEOTIDE SEQUENCE [LARGE SCALE GENOMIC DNA]</scope>
    <source>
        <strain evidence="3 4">DSM 108380</strain>
    </source>
</reference>
<feature type="domain" description="RNase III" evidence="2">
    <location>
        <begin position="106"/>
        <end position="255"/>
    </location>
</feature>
<feature type="compositionally biased region" description="Basic and acidic residues" evidence="1">
    <location>
        <begin position="464"/>
        <end position="474"/>
    </location>
</feature>
<dbReference type="InterPro" id="IPR036389">
    <property type="entry name" value="RNase_III_sf"/>
</dbReference>
<comment type="caution">
    <text evidence="3">The sequence shown here is derived from an EMBL/GenBank/DDBJ whole genome shotgun (WGS) entry which is preliminary data.</text>
</comment>
<dbReference type="AlphaFoldDB" id="A0A8H4RIL2"/>
<accession>A0A8H4RIL2</accession>
<dbReference type="GO" id="GO:0003735">
    <property type="term" value="F:structural constituent of ribosome"/>
    <property type="evidence" value="ECO:0007669"/>
    <property type="project" value="InterPro"/>
</dbReference>
<organism evidence="3 4">
    <name type="scientific">Cudoniella acicularis</name>
    <dbReference type="NCBI Taxonomy" id="354080"/>
    <lineage>
        <taxon>Eukaryota</taxon>
        <taxon>Fungi</taxon>
        <taxon>Dikarya</taxon>
        <taxon>Ascomycota</taxon>
        <taxon>Pezizomycotina</taxon>
        <taxon>Leotiomycetes</taxon>
        <taxon>Helotiales</taxon>
        <taxon>Tricladiaceae</taxon>
        <taxon>Cudoniella</taxon>
    </lineage>
</organism>
<evidence type="ECO:0000313" key="4">
    <source>
        <dbReference type="Proteomes" id="UP000566819"/>
    </source>
</evidence>
<evidence type="ECO:0000256" key="1">
    <source>
        <dbReference type="SAM" id="MobiDB-lite"/>
    </source>
</evidence>
<dbReference type="InterPro" id="IPR000999">
    <property type="entry name" value="RNase_III_dom"/>
</dbReference>
<dbReference type="GO" id="GO:0004525">
    <property type="term" value="F:ribonuclease III activity"/>
    <property type="evidence" value="ECO:0007669"/>
    <property type="project" value="InterPro"/>
</dbReference>
<dbReference type="GO" id="GO:0006396">
    <property type="term" value="P:RNA processing"/>
    <property type="evidence" value="ECO:0007669"/>
    <property type="project" value="InterPro"/>
</dbReference>
<dbReference type="EMBL" id="JAAMPI010000756">
    <property type="protein sequence ID" value="KAF4628837.1"/>
    <property type="molecule type" value="Genomic_DNA"/>
</dbReference>
<proteinExistence type="predicted"/>
<dbReference type="FunFam" id="1.10.1520.10:FF:000018">
    <property type="entry name" value="RNase III domain protein"/>
    <property type="match status" value="1"/>
</dbReference>
<dbReference type="Pfam" id="PF14622">
    <property type="entry name" value="Ribonucleas_3_3"/>
    <property type="match status" value="1"/>
</dbReference>
<dbReference type="Proteomes" id="UP000566819">
    <property type="component" value="Unassembled WGS sequence"/>
</dbReference>
<dbReference type="Gene3D" id="1.10.1520.10">
    <property type="entry name" value="Ribonuclease III domain"/>
    <property type="match status" value="1"/>
</dbReference>
<protein>
    <recommendedName>
        <fullName evidence="2">RNase III domain-containing protein</fullName>
    </recommendedName>
</protein>
<dbReference type="PANTHER" id="PTHR28160:SF1">
    <property type="entry name" value="LARGE RIBOSOMAL SUBUNIT PROTEIN ML57"/>
    <property type="match status" value="1"/>
</dbReference>
<dbReference type="PANTHER" id="PTHR28160">
    <property type="entry name" value="54S RIBOSOMAL PROTEIN L15, MITOCHONDRIAL"/>
    <property type="match status" value="1"/>
</dbReference>
<name>A0A8H4RIL2_9HELO</name>
<gene>
    <name evidence="3" type="ORF">G7Y89_g9314</name>
</gene>